<accession>A0A3N6MIC4</accession>
<evidence type="ECO:0000313" key="2">
    <source>
        <dbReference type="Proteomes" id="UP000281431"/>
    </source>
</evidence>
<keyword evidence="2" id="KW-1185">Reference proteome</keyword>
<sequence length="156" mass="17431">MERRRLLLATAGLAATAGCLFDDGLAGNGSDDGELDGHERGELEIVIDGTPVDLSADRFQAEHADDYSIDFHLHEFDDYWYMEGDERVTFAEAIDFLPHFSYDRDDGNHVVTYDDTTYDGADGTELTFVRNGDVVDPTDHELYDGDDLRLEITTDA</sequence>
<gene>
    <name evidence="1" type="ORF">EA472_09790</name>
</gene>
<dbReference type="OrthoDB" id="2572at2157"/>
<dbReference type="Proteomes" id="UP000281431">
    <property type="component" value="Unassembled WGS sequence"/>
</dbReference>
<reference evidence="1 2" key="1">
    <citation type="submission" date="2018-10" db="EMBL/GenBank/DDBJ databases">
        <title>Natrarchaeobius chitinivorans gen. nov., sp. nov., and Natrarchaeobius haloalkaliphilus sp. nov., alkaliphilic, chitin-utilizing haloarchaea from hypersaline alkaline lakes.</title>
        <authorList>
            <person name="Sorokin D.Y."/>
            <person name="Elcheninov A.G."/>
            <person name="Kostrikina N.A."/>
            <person name="Bale N.J."/>
            <person name="Sinninghe Damste J.S."/>
            <person name="Khijniak T.V."/>
            <person name="Kublanov I.V."/>
            <person name="Toshchakov S.V."/>
        </authorList>
    </citation>
    <scope>NUCLEOTIDE SEQUENCE [LARGE SCALE GENOMIC DNA]</scope>
    <source>
        <strain evidence="1 2">AArcht7</strain>
    </source>
</reference>
<protein>
    <submittedName>
        <fullName evidence="1">Uncharacterized protein</fullName>
    </submittedName>
</protein>
<name>A0A3N6MIC4_NATCH</name>
<dbReference type="PROSITE" id="PS51257">
    <property type="entry name" value="PROKAR_LIPOPROTEIN"/>
    <property type="match status" value="1"/>
</dbReference>
<dbReference type="AlphaFoldDB" id="A0A3N6MIC4"/>
<dbReference type="EMBL" id="REFZ01000005">
    <property type="protein sequence ID" value="RQH00905.1"/>
    <property type="molecule type" value="Genomic_DNA"/>
</dbReference>
<organism evidence="1 2">
    <name type="scientific">Natrarchaeobius chitinivorans</name>
    <dbReference type="NCBI Taxonomy" id="1679083"/>
    <lineage>
        <taxon>Archaea</taxon>
        <taxon>Methanobacteriati</taxon>
        <taxon>Methanobacteriota</taxon>
        <taxon>Stenosarchaea group</taxon>
        <taxon>Halobacteria</taxon>
        <taxon>Halobacteriales</taxon>
        <taxon>Natrialbaceae</taxon>
        <taxon>Natrarchaeobius</taxon>
    </lineage>
</organism>
<proteinExistence type="predicted"/>
<evidence type="ECO:0000313" key="1">
    <source>
        <dbReference type="EMBL" id="RQH00905.1"/>
    </source>
</evidence>
<comment type="caution">
    <text evidence="1">The sequence shown here is derived from an EMBL/GenBank/DDBJ whole genome shotgun (WGS) entry which is preliminary data.</text>
</comment>